<evidence type="ECO:0000256" key="3">
    <source>
        <dbReference type="ARBA" id="ARBA00023163"/>
    </source>
</evidence>
<evidence type="ECO:0000313" key="7">
    <source>
        <dbReference type="Proteomes" id="UP000188603"/>
    </source>
</evidence>
<dbReference type="InterPro" id="IPR001034">
    <property type="entry name" value="DeoR_HTH"/>
</dbReference>
<sequence length="213" mass="23819">MELSKRQQKIIEIVKEKGPITGELIAEHLNLTRATLRPDLAILTMSGFLEARPRVGYYYAGKTRDQLFAQRIRQMKVKDYKAVPVVMTEEASVYEAICNMFLEDVGTLYIVREGAILSGVCSRKDLLKSSMGKQDLNAVPVSVVMTRMPNIVTCFPEESLFDAASKIIQYQVDSLPVVKPAEKDSDQLEVVGRITKTTITKAFVELGEGRETV</sequence>
<dbReference type="KEGG" id="ntr:B0W44_05800"/>
<dbReference type="Gene3D" id="3.10.580.10">
    <property type="entry name" value="CBS-domain"/>
    <property type="match status" value="1"/>
</dbReference>
<keyword evidence="1" id="KW-0677">Repeat</keyword>
<dbReference type="Gene3D" id="1.10.10.10">
    <property type="entry name" value="Winged helix-like DNA-binding domain superfamily/Winged helix DNA-binding domain"/>
    <property type="match status" value="1"/>
</dbReference>
<dbReference type="InterPro" id="IPR000644">
    <property type="entry name" value="CBS_dom"/>
</dbReference>
<keyword evidence="4" id="KW-0129">CBS domain</keyword>
<dbReference type="SMART" id="SM00116">
    <property type="entry name" value="CBS"/>
    <property type="match status" value="2"/>
</dbReference>
<keyword evidence="7" id="KW-1185">Reference proteome</keyword>
<dbReference type="SUPFAM" id="SSF54631">
    <property type="entry name" value="CBS-domain pair"/>
    <property type="match status" value="1"/>
</dbReference>
<evidence type="ECO:0000256" key="4">
    <source>
        <dbReference type="PROSITE-ProRule" id="PRU00703"/>
    </source>
</evidence>
<dbReference type="AlphaFoldDB" id="A0A1U9KBH0"/>
<keyword evidence="2" id="KW-0805">Transcription regulation</keyword>
<dbReference type="Pfam" id="PF00571">
    <property type="entry name" value="CBS"/>
    <property type="match status" value="1"/>
</dbReference>
<dbReference type="Pfam" id="PF08279">
    <property type="entry name" value="HTH_11"/>
    <property type="match status" value="1"/>
</dbReference>
<dbReference type="InterPro" id="IPR016842">
    <property type="entry name" value="UCP026546_HTH-CBS"/>
</dbReference>
<dbReference type="InterPro" id="IPR036390">
    <property type="entry name" value="WH_DNA-bd_sf"/>
</dbReference>
<dbReference type="PANTHER" id="PTHR48108:SF32">
    <property type="entry name" value="TRANSCRIPTIONAL REPRESSOR CCPN"/>
    <property type="match status" value="1"/>
</dbReference>
<organism evidence="6 7">
    <name type="scientific">Novibacillus thermophilus</name>
    <dbReference type="NCBI Taxonomy" id="1471761"/>
    <lineage>
        <taxon>Bacteria</taxon>
        <taxon>Bacillati</taxon>
        <taxon>Bacillota</taxon>
        <taxon>Bacilli</taxon>
        <taxon>Bacillales</taxon>
        <taxon>Thermoactinomycetaceae</taxon>
        <taxon>Novibacillus</taxon>
    </lineage>
</organism>
<keyword evidence="3" id="KW-0804">Transcription</keyword>
<dbReference type="EMBL" id="CP019699">
    <property type="protein sequence ID" value="AQS57417.1"/>
    <property type="molecule type" value="Genomic_DNA"/>
</dbReference>
<dbReference type="STRING" id="1471761.B0W44_05800"/>
<proteinExistence type="predicted"/>
<dbReference type="CDD" id="cd04617">
    <property type="entry name" value="CBS_pair_CcpN"/>
    <property type="match status" value="1"/>
</dbReference>
<dbReference type="InterPro" id="IPR046342">
    <property type="entry name" value="CBS_dom_sf"/>
</dbReference>
<dbReference type="SUPFAM" id="SSF46785">
    <property type="entry name" value="Winged helix' DNA-binding domain"/>
    <property type="match status" value="1"/>
</dbReference>
<evidence type="ECO:0000256" key="1">
    <source>
        <dbReference type="ARBA" id="ARBA00022737"/>
    </source>
</evidence>
<dbReference type="InterPro" id="IPR036388">
    <property type="entry name" value="WH-like_DNA-bd_sf"/>
</dbReference>
<gene>
    <name evidence="6" type="ORF">B0W44_05800</name>
</gene>
<feature type="domain" description="CBS" evidence="5">
    <location>
        <begin position="145"/>
        <end position="212"/>
    </location>
</feature>
<protein>
    <submittedName>
        <fullName evidence="6">Transcriptional regulator</fullName>
    </submittedName>
</protein>
<dbReference type="PROSITE" id="PS51371">
    <property type="entry name" value="CBS"/>
    <property type="match status" value="1"/>
</dbReference>
<dbReference type="Proteomes" id="UP000188603">
    <property type="component" value="Chromosome"/>
</dbReference>
<dbReference type="InterPro" id="IPR051462">
    <property type="entry name" value="CBS_domain-containing"/>
</dbReference>
<dbReference type="SMART" id="SM00420">
    <property type="entry name" value="HTH_DEOR"/>
    <property type="match status" value="1"/>
</dbReference>
<dbReference type="RefSeq" id="WP_077721272.1">
    <property type="nucleotide sequence ID" value="NZ_CP019699.1"/>
</dbReference>
<accession>A0A1U9KBH0</accession>
<dbReference type="InterPro" id="IPR013196">
    <property type="entry name" value="HTH_11"/>
</dbReference>
<dbReference type="PANTHER" id="PTHR48108">
    <property type="entry name" value="CBS DOMAIN-CONTAINING PROTEIN CBSX2, CHLOROPLASTIC"/>
    <property type="match status" value="1"/>
</dbReference>
<evidence type="ECO:0000313" key="6">
    <source>
        <dbReference type="EMBL" id="AQS57417.1"/>
    </source>
</evidence>
<dbReference type="GO" id="GO:0003700">
    <property type="term" value="F:DNA-binding transcription factor activity"/>
    <property type="evidence" value="ECO:0007669"/>
    <property type="project" value="InterPro"/>
</dbReference>
<evidence type="ECO:0000259" key="5">
    <source>
        <dbReference type="PROSITE" id="PS51371"/>
    </source>
</evidence>
<dbReference type="FunFam" id="1.10.10.10:FF:000257">
    <property type="entry name" value="Transcriptional repressor CcpN"/>
    <property type="match status" value="1"/>
</dbReference>
<dbReference type="PIRSF" id="PIRSF026546">
    <property type="entry name" value="UCP026546_CBS_YqzB"/>
    <property type="match status" value="1"/>
</dbReference>
<evidence type="ECO:0000256" key="2">
    <source>
        <dbReference type="ARBA" id="ARBA00023015"/>
    </source>
</evidence>
<name>A0A1U9KBH0_9BACL</name>
<reference evidence="6 7" key="1">
    <citation type="journal article" date="2015" name="Int. J. Syst. Evol. Microbiol.">
        <title>Novibacillus thermophilus gen. nov., sp. nov., a Gram-staining-negative and moderately thermophilic member of the family Thermoactinomycetaceae.</title>
        <authorList>
            <person name="Yang G."/>
            <person name="Chen J."/>
            <person name="Zhou S."/>
        </authorList>
    </citation>
    <scope>NUCLEOTIDE SEQUENCE [LARGE SCALE GENOMIC DNA]</scope>
    <source>
        <strain evidence="6 7">SG-1</strain>
    </source>
</reference>